<accession>A0A810L4G3</accession>
<feature type="domain" description="HTH luxR-type" evidence="1">
    <location>
        <begin position="116"/>
        <end position="173"/>
    </location>
</feature>
<dbReference type="EMBL" id="AP023354">
    <property type="protein sequence ID" value="BCJ30450.1"/>
    <property type="molecule type" value="Genomic_DNA"/>
</dbReference>
<sequence>MSGPAPRYLVASAAEATTVLRRMARSGWHTREGFALPEAAWDVAEQRLMLFGRVPDMDTAALAVLAAARGAAVVVIADERSEAGRAVLADLSRIGAVLRDPNVDPVDEAVAQGGDGLPLTDEQRSLLDRLGAGETIAAAAEAEFLSLRTANRRIAEARKALGVRTTREAVLTYLRATRDESA</sequence>
<gene>
    <name evidence="2" type="ORF">Asera_45580</name>
</gene>
<evidence type="ECO:0000259" key="1">
    <source>
        <dbReference type="SMART" id="SM00421"/>
    </source>
</evidence>
<dbReference type="SUPFAM" id="SSF46894">
    <property type="entry name" value="C-terminal effector domain of the bipartite response regulators"/>
    <property type="match status" value="1"/>
</dbReference>
<dbReference type="AlphaFoldDB" id="A0A810L4G3"/>
<dbReference type="OrthoDB" id="5187741at2"/>
<dbReference type="InterPro" id="IPR016032">
    <property type="entry name" value="Sig_transdc_resp-reg_C-effctor"/>
</dbReference>
<dbReference type="InterPro" id="IPR036388">
    <property type="entry name" value="WH-like_DNA-bd_sf"/>
</dbReference>
<keyword evidence="3" id="KW-1185">Reference proteome</keyword>
<dbReference type="GO" id="GO:0006355">
    <property type="term" value="P:regulation of DNA-templated transcription"/>
    <property type="evidence" value="ECO:0007669"/>
    <property type="project" value="InterPro"/>
</dbReference>
<dbReference type="Gene3D" id="1.10.10.10">
    <property type="entry name" value="Winged helix-like DNA-binding domain superfamily/Winged helix DNA-binding domain"/>
    <property type="match status" value="1"/>
</dbReference>
<name>A0A810L4G3_9ACTN</name>
<dbReference type="KEGG" id="aser:Asera_45580"/>
<dbReference type="Proteomes" id="UP000680750">
    <property type="component" value="Chromosome"/>
</dbReference>
<dbReference type="RefSeq" id="WP_030446011.1">
    <property type="nucleotide sequence ID" value="NZ_AP023354.1"/>
</dbReference>
<organism evidence="2 3">
    <name type="scientific">Actinocatenispora sera</name>
    <dbReference type="NCBI Taxonomy" id="390989"/>
    <lineage>
        <taxon>Bacteria</taxon>
        <taxon>Bacillati</taxon>
        <taxon>Actinomycetota</taxon>
        <taxon>Actinomycetes</taxon>
        <taxon>Micromonosporales</taxon>
        <taxon>Micromonosporaceae</taxon>
        <taxon>Actinocatenispora</taxon>
    </lineage>
</organism>
<protein>
    <recommendedName>
        <fullName evidence="1">HTH luxR-type domain-containing protein</fullName>
    </recommendedName>
</protein>
<evidence type="ECO:0000313" key="3">
    <source>
        <dbReference type="Proteomes" id="UP000680750"/>
    </source>
</evidence>
<dbReference type="InterPro" id="IPR000792">
    <property type="entry name" value="Tscrpt_reg_LuxR_C"/>
</dbReference>
<dbReference type="GO" id="GO:0003677">
    <property type="term" value="F:DNA binding"/>
    <property type="evidence" value="ECO:0007669"/>
    <property type="project" value="InterPro"/>
</dbReference>
<proteinExistence type="predicted"/>
<evidence type="ECO:0000313" key="2">
    <source>
        <dbReference type="EMBL" id="BCJ30450.1"/>
    </source>
</evidence>
<dbReference type="SMART" id="SM00421">
    <property type="entry name" value="HTH_LUXR"/>
    <property type="match status" value="1"/>
</dbReference>
<reference evidence="2" key="1">
    <citation type="submission" date="2020-08" db="EMBL/GenBank/DDBJ databases">
        <title>Whole genome shotgun sequence of Actinocatenispora sera NBRC 101916.</title>
        <authorList>
            <person name="Komaki H."/>
            <person name="Tamura T."/>
        </authorList>
    </citation>
    <scope>NUCLEOTIDE SEQUENCE</scope>
    <source>
        <strain evidence="2">NBRC 101916</strain>
    </source>
</reference>